<keyword evidence="3" id="KW-1185">Reference proteome</keyword>
<dbReference type="EMBL" id="FWPT01000014">
    <property type="protein sequence ID" value="SMA50613.1"/>
    <property type="molecule type" value="Genomic_DNA"/>
</dbReference>
<dbReference type="Proteomes" id="UP000196573">
    <property type="component" value="Unassembled WGS sequence"/>
</dbReference>
<organism evidence="2 3">
    <name type="scientific">Parendozoicomonas haliclonae</name>
    <dbReference type="NCBI Taxonomy" id="1960125"/>
    <lineage>
        <taxon>Bacteria</taxon>
        <taxon>Pseudomonadati</taxon>
        <taxon>Pseudomonadota</taxon>
        <taxon>Gammaproteobacteria</taxon>
        <taxon>Oceanospirillales</taxon>
        <taxon>Endozoicomonadaceae</taxon>
        <taxon>Parendozoicomonas</taxon>
    </lineage>
</organism>
<accession>A0A1X7AR44</accession>
<evidence type="ECO:0000313" key="2">
    <source>
        <dbReference type="EMBL" id="SMA50613.1"/>
    </source>
</evidence>
<keyword evidence="1" id="KW-1133">Transmembrane helix</keyword>
<keyword evidence="1" id="KW-0812">Transmembrane</keyword>
<name>A0A1X7AR44_9GAMM</name>
<sequence>MNTRAGNHCEDRRLGVFNVCSDSEDFAGGCLGILLLFVGVFMWVDVGCNINPFCRIVSSLWLGQIFQHTVHLFHQTFTVTLIQGFRMGICKTTIVVIKVTSAGLSKLIGKGSFNQNFGTD</sequence>
<feature type="transmembrane region" description="Helical" evidence="1">
    <location>
        <begin position="26"/>
        <end position="46"/>
    </location>
</feature>
<protein>
    <submittedName>
        <fullName evidence="2">Uncharacterized protein</fullName>
    </submittedName>
</protein>
<proteinExistence type="predicted"/>
<keyword evidence="1" id="KW-0472">Membrane</keyword>
<reference evidence="2 3" key="1">
    <citation type="submission" date="2017-03" db="EMBL/GenBank/DDBJ databases">
        <authorList>
            <person name="Afonso C.L."/>
            <person name="Miller P.J."/>
            <person name="Scott M.A."/>
            <person name="Spackman E."/>
            <person name="Goraichik I."/>
            <person name="Dimitrov K.M."/>
            <person name="Suarez D.L."/>
            <person name="Swayne D.E."/>
        </authorList>
    </citation>
    <scope>NUCLEOTIDE SEQUENCE [LARGE SCALE GENOMIC DNA]</scope>
    <source>
        <strain evidence="2">SB41UT1</strain>
    </source>
</reference>
<evidence type="ECO:0000256" key="1">
    <source>
        <dbReference type="SAM" id="Phobius"/>
    </source>
</evidence>
<gene>
    <name evidence="2" type="ORF">EHSB41UT_04430</name>
</gene>
<evidence type="ECO:0000313" key="3">
    <source>
        <dbReference type="Proteomes" id="UP000196573"/>
    </source>
</evidence>
<dbReference type="AlphaFoldDB" id="A0A1X7AR44"/>